<evidence type="ECO:0000313" key="2">
    <source>
        <dbReference type="Proteomes" id="UP000299102"/>
    </source>
</evidence>
<organism evidence="1 2">
    <name type="scientific">Eumeta variegata</name>
    <name type="common">Bagworm moth</name>
    <name type="synonym">Eumeta japonica</name>
    <dbReference type="NCBI Taxonomy" id="151549"/>
    <lineage>
        <taxon>Eukaryota</taxon>
        <taxon>Metazoa</taxon>
        <taxon>Ecdysozoa</taxon>
        <taxon>Arthropoda</taxon>
        <taxon>Hexapoda</taxon>
        <taxon>Insecta</taxon>
        <taxon>Pterygota</taxon>
        <taxon>Neoptera</taxon>
        <taxon>Endopterygota</taxon>
        <taxon>Lepidoptera</taxon>
        <taxon>Glossata</taxon>
        <taxon>Ditrysia</taxon>
        <taxon>Tineoidea</taxon>
        <taxon>Psychidae</taxon>
        <taxon>Oiketicinae</taxon>
        <taxon>Eumeta</taxon>
    </lineage>
</organism>
<sequence length="163" mass="18111">MSDTDGLTCPSRQESKDFKLTLKTQQGIRSSQDSSQILCGRKAAVLSLSRGLHLFQFIEKLRMINYYKFSLDPLFYAFYPTTKGRAKARQPDGRRVLPPAGRAGGETRCINLPGCCSERIRNGAMHSSAPPDAPRTDNTFVGWRRSQASAFVFNAYDPKATGL</sequence>
<evidence type="ECO:0000313" key="1">
    <source>
        <dbReference type="EMBL" id="GBP64598.1"/>
    </source>
</evidence>
<comment type="caution">
    <text evidence="1">The sequence shown here is derived from an EMBL/GenBank/DDBJ whole genome shotgun (WGS) entry which is preliminary data.</text>
</comment>
<dbReference type="EMBL" id="BGZK01000902">
    <property type="protein sequence ID" value="GBP64598.1"/>
    <property type="molecule type" value="Genomic_DNA"/>
</dbReference>
<proteinExistence type="predicted"/>
<accession>A0A4C1XM98</accession>
<gene>
    <name evidence="1" type="ORF">EVAR_32756_1</name>
</gene>
<name>A0A4C1XM98_EUMVA</name>
<reference evidence="1 2" key="1">
    <citation type="journal article" date="2019" name="Commun. Biol.">
        <title>The bagworm genome reveals a unique fibroin gene that provides high tensile strength.</title>
        <authorList>
            <person name="Kono N."/>
            <person name="Nakamura H."/>
            <person name="Ohtoshi R."/>
            <person name="Tomita M."/>
            <person name="Numata K."/>
            <person name="Arakawa K."/>
        </authorList>
    </citation>
    <scope>NUCLEOTIDE SEQUENCE [LARGE SCALE GENOMIC DNA]</scope>
</reference>
<dbReference type="Proteomes" id="UP000299102">
    <property type="component" value="Unassembled WGS sequence"/>
</dbReference>
<dbReference type="AlphaFoldDB" id="A0A4C1XM98"/>
<keyword evidence="2" id="KW-1185">Reference proteome</keyword>
<protein>
    <submittedName>
        <fullName evidence="1">Uncharacterized protein</fullName>
    </submittedName>
</protein>